<organism evidence="1 2">
    <name type="scientific">Irpex rosettiformis</name>
    <dbReference type="NCBI Taxonomy" id="378272"/>
    <lineage>
        <taxon>Eukaryota</taxon>
        <taxon>Fungi</taxon>
        <taxon>Dikarya</taxon>
        <taxon>Basidiomycota</taxon>
        <taxon>Agaricomycotina</taxon>
        <taxon>Agaricomycetes</taxon>
        <taxon>Polyporales</taxon>
        <taxon>Irpicaceae</taxon>
        <taxon>Irpex</taxon>
    </lineage>
</organism>
<proteinExistence type="predicted"/>
<protein>
    <submittedName>
        <fullName evidence="1">Uncharacterized protein</fullName>
    </submittedName>
</protein>
<keyword evidence="2" id="KW-1185">Reference proteome</keyword>
<accession>A0ACB8UC68</accession>
<sequence>MSAVSIRVELPAFSYSFQIQADAGWSIKDVKAEIQRTCTGTPRANGQRLIWRGRFLKDEESVKEIWKSPSDARIVHLSVHPSAWIGIPPTQERPSSSSVSQTVQQVQTPVPPPFQPTSSQATAPRAQLQPQPMMTPPAPLPLEFIRNKHNTATHVLTYGHLPTWQSHMVPRANPATRAHAQNVLQMYGYSWPFTLDEEYPPSTDTDQGVRYEQVVVNNQPFLQLATPNATPNPIQMHALKVLSCTSPLLHLTAPDPTIYQPMPQFNQLPTANLNQHLHQLGFPGLRAVPGQNVNQNPADPNVVAFEVRAIPLRALMVPLMMLLFRTFLLVYFFSPSKRPIFGLILSAWIFYEAWGALRGVLGGDRPNNANAEGQQGQAGNGAAQPPPVAGDPAANGGDNNINVNVTRNRQAANQSLSDQLIDIVGTSRIEEEERELDGGSRSTPGPFAKARLFTTLFVSTLHPAVWDRRRDALRKREGRLRTEANVRESEIDESTTEERLRSREEVTARHQRRAGWVQQYVERVLRTEYVDDA</sequence>
<name>A0ACB8UC68_9APHY</name>
<dbReference type="Proteomes" id="UP001055072">
    <property type="component" value="Unassembled WGS sequence"/>
</dbReference>
<gene>
    <name evidence="1" type="ORF">BDY19DRAFT_566084</name>
</gene>
<dbReference type="EMBL" id="MU274904">
    <property type="protein sequence ID" value="KAI0091887.1"/>
    <property type="molecule type" value="Genomic_DNA"/>
</dbReference>
<evidence type="ECO:0000313" key="1">
    <source>
        <dbReference type="EMBL" id="KAI0091887.1"/>
    </source>
</evidence>
<comment type="caution">
    <text evidence="1">The sequence shown here is derived from an EMBL/GenBank/DDBJ whole genome shotgun (WGS) entry which is preliminary data.</text>
</comment>
<evidence type="ECO:0000313" key="2">
    <source>
        <dbReference type="Proteomes" id="UP001055072"/>
    </source>
</evidence>
<reference evidence="1" key="1">
    <citation type="journal article" date="2021" name="Environ. Microbiol.">
        <title>Gene family expansions and transcriptome signatures uncover fungal adaptations to wood decay.</title>
        <authorList>
            <person name="Hage H."/>
            <person name="Miyauchi S."/>
            <person name="Viragh M."/>
            <person name="Drula E."/>
            <person name="Min B."/>
            <person name="Chaduli D."/>
            <person name="Navarro D."/>
            <person name="Favel A."/>
            <person name="Norest M."/>
            <person name="Lesage-Meessen L."/>
            <person name="Balint B."/>
            <person name="Merenyi Z."/>
            <person name="de Eugenio L."/>
            <person name="Morin E."/>
            <person name="Martinez A.T."/>
            <person name="Baldrian P."/>
            <person name="Stursova M."/>
            <person name="Martinez M.J."/>
            <person name="Novotny C."/>
            <person name="Magnuson J.K."/>
            <person name="Spatafora J.W."/>
            <person name="Maurice S."/>
            <person name="Pangilinan J."/>
            <person name="Andreopoulos W."/>
            <person name="LaButti K."/>
            <person name="Hundley H."/>
            <person name="Na H."/>
            <person name="Kuo A."/>
            <person name="Barry K."/>
            <person name="Lipzen A."/>
            <person name="Henrissat B."/>
            <person name="Riley R."/>
            <person name="Ahrendt S."/>
            <person name="Nagy L.G."/>
            <person name="Grigoriev I.V."/>
            <person name="Martin F."/>
            <person name="Rosso M.N."/>
        </authorList>
    </citation>
    <scope>NUCLEOTIDE SEQUENCE</scope>
    <source>
        <strain evidence="1">CBS 384.51</strain>
    </source>
</reference>